<dbReference type="Gene3D" id="1.10.8.60">
    <property type="match status" value="1"/>
</dbReference>
<keyword evidence="8" id="KW-0862">Zinc</keyword>
<evidence type="ECO:0000256" key="10">
    <source>
        <dbReference type="ARBA" id="ARBA00022932"/>
    </source>
</evidence>
<keyword evidence="7" id="KW-0547">Nucleotide-binding</keyword>
<dbReference type="RefSeq" id="WP_139947429.1">
    <property type="nucleotide sequence ID" value="NZ_CP040899.1"/>
</dbReference>
<dbReference type="InterPro" id="IPR012763">
    <property type="entry name" value="DNA_pol_III_sug/sutau_N"/>
</dbReference>
<evidence type="ECO:0000256" key="6">
    <source>
        <dbReference type="ARBA" id="ARBA00022723"/>
    </source>
</evidence>
<feature type="compositionally biased region" description="Polar residues" evidence="12">
    <location>
        <begin position="439"/>
        <end position="448"/>
    </location>
</feature>
<feature type="compositionally biased region" description="Pro residues" evidence="12">
    <location>
        <begin position="714"/>
        <end position="730"/>
    </location>
</feature>
<feature type="compositionally biased region" description="Basic and acidic residues" evidence="12">
    <location>
        <begin position="802"/>
        <end position="811"/>
    </location>
</feature>
<dbReference type="InterPro" id="IPR022754">
    <property type="entry name" value="DNA_pol_III_gamma-3"/>
</dbReference>
<evidence type="ECO:0000256" key="12">
    <source>
        <dbReference type="SAM" id="MobiDB-lite"/>
    </source>
</evidence>
<gene>
    <name evidence="14" type="ORF">FE251_00860</name>
</gene>
<keyword evidence="4" id="KW-0548">Nucleotidyltransferase</keyword>
<keyword evidence="6" id="KW-0479">Metal-binding</keyword>
<dbReference type="Pfam" id="PF22608">
    <property type="entry name" value="DNAX_ATPase_lid"/>
    <property type="match status" value="1"/>
</dbReference>
<dbReference type="CDD" id="cd18137">
    <property type="entry name" value="HLD_clamp_pol_III_gamma_tau"/>
    <property type="match status" value="1"/>
</dbReference>
<dbReference type="PANTHER" id="PTHR11669">
    <property type="entry name" value="REPLICATION FACTOR C / DNA POLYMERASE III GAMMA-TAU SUBUNIT"/>
    <property type="match status" value="1"/>
</dbReference>
<comment type="similarity">
    <text evidence="1">Belongs to the DnaX/STICHEL family.</text>
</comment>
<evidence type="ECO:0000256" key="3">
    <source>
        <dbReference type="ARBA" id="ARBA00022679"/>
    </source>
</evidence>
<dbReference type="InterPro" id="IPR003593">
    <property type="entry name" value="AAA+_ATPase"/>
</dbReference>
<evidence type="ECO:0000313" key="14">
    <source>
        <dbReference type="EMBL" id="QDB78082.1"/>
    </source>
</evidence>
<dbReference type="Proteomes" id="UP000313948">
    <property type="component" value="Chromosome"/>
</dbReference>
<evidence type="ECO:0000256" key="9">
    <source>
        <dbReference type="ARBA" id="ARBA00022840"/>
    </source>
</evidence>
<keyword evidence="15" id="KW-1185">Reference proteome</keyword>
<evidence type="ECO:0000313" key="15">
    <source>
        <dbReference type="Proteomes" id="UP000313948"/>
    </source>
</evidence>
<sequence length="866" mass="89690">MSTALYRRYRPETFADVIGQEHVTDPLRAALRGDRITHAYLFSGPRGCGKTTSARIFARCLNCAEGPTDTPCGTCPSCVDLARDGAGSLDVVEMDAASHGGVDDARELRERAAFAPARDRYKIFIIDEAHMVTSQGFNALLKLVEEPPAHVKFVFATTEPEKVIGTIRSRTHHYPFRLVPPERLQGYLEELCAAEGVAVATGVLPLVVRAGGGSVRDSLSVLDQLIAGAQDGEVSYERAVALLGYTHATLLDDVVDALAARDGASLFRVVDRVIDSGHDPRRFAEDLLERIRDLVIIAVSGDHAAAVLRSVPADQLERMRVQSQQLGPAELSRAGDLVNDALTEMSGATSPRLQLELLCARLLLPAADDAGRGFGARLDRIERYLSAGGSAASAPAAVQPAPPAAQRPAPAPASPPAAGGQTASQTPVEPTRGPAEPVTSPSVSQTRVEPTRGPARPVTAPAASATPQTPPTEPPARQERTQHEPPATQRPAPSPDRPPAGGASEDTASPRATGAPAKQQEAAGSQEQTRASREPSRPAPAPEPTPATSEAPAQRASAWQRHEAPSAAAAAPPATSPDTPVQPAGGQAGPDADLVRRRWNEVLATLARFKRTTWTLVSQNAHVGEVSGGVLHLAFNTGGLAHTFRTGTHADALQRALLETLGVQLRIEAVLSQAAEGGDQGMPYAAGGWSAAGQPPAEQGWSAPAAPALAAPAPATPAPATPAAPQPDSPGAPVASPSDEGAPGPSAASPAEPGASEAWSGPPEPDADSFPPDPGPSVPSPEDAAPPAPRRAQAAPEQGQRSGERPWERHAPGGSAQSAASAPESRRMVAPADDTPSMDDPDAENSGLVGAPLIERMLGGTIISED</sequence>
<feature type="compositionally biased region" description="Pro residues" evidence="12">
    <location>
        <begin position="771"/>
        <end position="789"/>
    </location>
</feature>
<dbReference type="InterPro" id="IPR050238">
    <property type="entry name" value="DNA_Rep/Repair_Clamp_Loader"/>
</dbReference>
<dbReference type="Pfam" id="PF13177">
    <property type="entry name" value="DNA_pol3_delta2"/>
    <property type="match status" value="1"/>
</dbReference>
<dbReference type="Gene3D" id="3.40.50.300">
    <property type="entry name" value="P-loop containing nucleotide triphosphate hydrolases"/>
    <property type="match status" value="1"/>
</dbReference>
<name>A0ABX5VIH1_9MICO</name>
<dbReference type="NCBIfam" id="TIGR02397">
    <property type="entry name" value="dnaX_nterm"/>
    <property type="match status" value="1"/>
</dbReference>
<evidence type="ECO:0000256" key="5">
    <source>
        <dbReference type="ARBA" id="ARBA00022705"/>
    </source>
</evidence>
<comment type="catalytic activity">
    <reaction evidence="11">
        <text>DNA(n) + a 2'-deoxyribonucleoside 5'-triphosphate = DNA(n+1) + diphosphate</text>
        <dbReference type="Rhea" id="RHEA:22508"/>
        <dbReference type="Rhea" id="RHEA-COMP:17339"/>
        <dbReference type="Rhea" id="RHEA-COMP:17340"/>
        <dbReference type="ChEBI" id="CHEBI:33019"/>
        <dbReference type="ChEBI" id="CHEBI:61560"/>
        <dbReference type="ChEBI" id="CHEBI:173112"/>
        <dbReference type="EC" id="2.7.7.7"/>
    </reaction>
</comment>
<organism evidence="14 15">
    <name type="scientific">Georgenia wutianyii</name>
    <dbReference type="NCBI Taxonomy" id="2585135"/>
    <lineage>
        <taxon>Bacteria</taxon>
        <taxon>Bacillati</taxon>
        <taxon>Actinomycetota</taxon>
        <taxon>Actinomycetes</taxon>
        <taxon>Micrococcales</taxon>
        <taxon>Bogoriellaceae</taxon>
        <taxon>Georgenia</taxon>
    </lineage>
</organism>
<proteinExistence type="inferred from homology"/>
<feature type="compositionally biased region" description="Low complexity" evidence="12">
    <location>
        <begin position="735"/>
        <end position="758"/>
    </location>
</feature>
<evidence type="ECO:0000256" key="7">
    <source>
        <dbReference type="ARBA" id="ARBA00022741"/>
    </source>
</evidence>
<feature type="domain" description="AAA+ ATPase" evidence="13">
    <location>
        <begin position="36"/>
        <end position="302"/>
    </location>
</feature>
<dbReference type="CDD" id="cd00009">
    <property type="entry name" value="AAA"/>
    <property type="match status" value="1"/>
</dbReference>
<dbReference type="PANTHER" id="PTHR11669:SF0">
    <property type="entry name" value="PROTEIN STICHEL-LIKE 2"/>
    <property type="match status" value="1"/>
</dbReference>
<keyword evidence="10" id="KW-0239">DNA-directed DNA polymerase</keyword>
<feature type="compositionally biased region" description="Low complexity" evidence="12">
    <location>
        <begin position="565"/>
        <end position="579"/>
    </location>
</feature>
<feature type="compositionally biased region" description="Pro residues" evidence="12">
    <location>
        <begin position="400"/>
        <end position="415"/>
    </location>
</feature>
<feature type="compositionally biased region" description="Low complexity" evidence="12">
    <location>
        <begin position="703"/>
        <end position="713"/>
    </location>
</feature>
<dbReference type="SUPFAM" id="SSF48019">
    <property type="entry name" value="post-AAA+ oligomerization domain-like"/>
    <property type="match status" value="1"/>
</dbReference>
<evidence type="ECO:0000256" key="8">
    <source>
        <dbReference type="ARBA" id="ARBA00022833"/>
    </source>
</evidence>
<evidence type="ECO:0000256" key="4">
    <source>
        <dbReference type="ARBA" id="ARBA00022695"/>
    </source>
</evidence>
<keyword evidence="3" id="KW-0808">Transferase</keyword>
<dbReference type="InterPro" id="IPR008921">
    <property type="entry name" value="DNA_pol3_clamp-load_cplx_C"/>
</dbReference>
<feature type="compositionally biased region" description="Low complexity" evidence="12">
    <location>
        <begin position="454"/>
        <end position="467"/>
    </location>
</feature>
<protein>
    <recommendedName>
        <fullName evidence="2">DNA-directed DNA polymerase</fullName>
        <ecNumber evidence="2">2.7.7.7</ecNumber>
    </recommendedName>
</protein>
<evidence type="ECO:0000259" key="13">
    <source>
        <dbReference type="SMART" id="SM00382"/>
    </source>
</evidence>
<dbReference type="Pfam" id="PF12169">
    <property type="entry name" value="DNA_pol3_gamma3"/>
    <property type="match status" value="1"/>
</dbReference>
<dbReference type="EMBL" id="CP040899">
    <property type="protein sequence ID" value="QDB78082.1"/>
    <property type="molecule type" value="Genomic_DNA"/>
</dbReference>
<evidence type="ECO:0000256" key="1">
    <source>
        <dbReference type="ARBA" id="ARBA00006360"/>
    </source>
</evidence>
<feature type="region of interest" description="Disordered" evidence="12">
    <location>
        <begin position="393"/>
        <end position="593"/>
    </location>
</feature>
<dbReference type="NCBIfam" id="NF005846">
    <property type="entry name" value="PRK07764.1-6"/>
    <property type="match status" value="1"/>
</dbReference>
<reference evidence="14 15" key="1">
    <citation type="submission" date="2019-05" db="EMBL/GenBank/DDBJ databases">
        <title>Georgenia *** sp. nov., and Georgenia *** sp. nov., isolated from the intestinal contents of plateau pika (Ochotona curzoniae) in the Qinghai-Tibet plateau of China.</title>
        <authorList>
            <person name="Tian Z."/>
        </authorList>
    </citation>
    <scope>NUCLEOTIDE SEQUENCE [LARGE SCALE GENOMIC DNA]</scope>
    <source>
        <strain evidence="14 15">Z294</strain>
    </source>
</reference>
<dbReference type="SUPFAM" id="SSF52540">
    <property type="entry name" value="P-loop containing nucleoside triphosphate hydrolases"/>
    <property type="match status" value="1"/>
</dbReference>
<dbReference type="EC" id="2.7.7.7" evidence="2"/>
<dbReference type="InterPro" id="IPR045085">
    <property type="entry name" value="HLD_clamp_pol_III_gamma_tau"/>
</dbReference>
<evidence type="ECO:0000256" key="11">
    <source>
        <dbReference type="ARBA" id="ARBA00049244"/>
    </source>
</evidence>
<dbReference type="SMART" id="SM00382">
    <property type="entry name" value="AAA"/>
    <property type="match status" value="1"/>
</dbReference>
<dbReference type="Gene3D" id="1.20.272.10">
    <property type="match status" value="1"/>
</dbReference>
<accession>A0ABX5VIH1</accession>
<dbReference type="InterPro" id="IPR027417">
    <property type="entry name" value="P-loop_NTPase"/>
</dbReference>
<keyword evidence="9" id="KW-0067">ATP-binding</keyword>
<evidence type="ECO:0000256" key="2">
    <source>
        <dbReference type="ARBA" id="ARBA00012417"/>
    </source>
</evidence>
<keyword evidence="5" id="KW-0235">DNA replication</keyword>
<feature type="region of interest" description="Disordered" evidence="12">
    <location>
        <begin position="686"/>
        <end position="852"/>
    </location>
</feature>
<feature type="compositionally biased region" description="Low complexity" evidence="12">
    <location>
        <begin position="812"/>
        <end position="823"/>
    </location>
</feature>